<keyword evidence="8" id="KW-1185">Reference proteome</keyword>
<protein>
    <submittedName>
        <fullName evidence="7">Uncharacterized protein</fullName>
    </submittedName>
</protein>
<evidence type="ECO:0000256" key="1">
    <source>
        <dbReference type="ARBA" id="ARBA00004141"/>
    </source>
</evidence>
<comment type="caution">
    <text evidence="7">The sequence shown here is derived from an EMBL/GenBank/DDBJ whole genome shotgun (WGS) entry which is preliminary data.</text>
</comment>
<feature type="transmembrane region" description="Helical" evidence="6">
    <location>
        <begin position="526"/>
        <end position="551"/>
    </location>
</feature>
<feature type="region of interest" description="Disordered" evidence="5">
    <location>
        <begin position="115"/>
        <end position="164"/>
    </location>
</feature>
<evidence type="ECO:0000256" key="4">
    <source>
        <dbReference type="ARBA" id="ARBA00023136"/>
    </source>
</evidence>
<feature type="region of interest" description="Disordered" evidence="5">
    <location>
        <begin position="350"/>
        <end position="415"/>
    </location>
</feature>
<feature type="compositionally biased region" description="Low complexity" evidence="5">
    <location>
        <begin position="358"/>
        <end position="386"/>
    </location>
</feature>
<evidence type="ECO:0000256" key="6">
    <source>
        <dbReference type="SAM" id="Phobius"/>
    </source>
</evidence>
<evidence type="ECO:0000256" key="2">
    <source>
        <dbReference type="ARBA" id="ARBA00022692"/>
    </source>
</evidence>
<evidence type="ECO:0000313" key="8">
    <source>
        <dbReference type="Proteomes" id="UP001306508"/>
    </source>
</evidence>
<feature type="compositionally biased region" description="Polar residues" evidence="5">
    <location>
        <begin position="184"/>
        <end position="193"/>
    </location>
</feature>
<feature type="compositionally biased region" description="Polar residues" evidence="5">
    <location>
        <begin position="154"/>
        <end position="164"/>
    </location>
</feature>
<dbReference type="Pfam" id="PF02535">
    <property type="entry name" value="Zip"/>
    <property type="match status" value="2"/>
</dbReference>
<organism evidence="7 8">
    <name type="scientific">Arxiozyma heterogenica</name>
    <dbReference type="NCBI Taxonomy" id="278026"/>
    <lineage>
        <taxon>Eukaryota</taxon>
        <taxon>Fungi</taxon>
        <taxon>Dikarya</taxon>
        <taxon>Ascomycota</taxon>
        <taxon>Saccharomycotina</taxon>
        <taxon>Saccharomycetes</taxon>
        <taxon>Saccharomycetales</taxon>
        <taxon>Saccharomycetaceae</taxon>
        <taxon>Arxiozyma</taxon>
    </lineage>
</organism>
<feature type="transmembrane region" description="Helical" evidence="6">
    <location>
        <begin position="495"/>
        <end position="519"/>
    </location>
</feature>
<reference evidence="8" key="1">
    <citation type="submission" date="2023-07" db="EMBL/GenBank/DDBJ databases">
        <title>A draft genome of Kazachstania heterogenica Y-27499.</title>
        <authorList>
            <person name="Donic C."/>
            <person name="Kralova J.S."/>
            <person name="Fidel L."/>
            <person name="Ben-Dor S."/>
            <person name="Jung S."/>
        </authorList>
    </citation>
    <scope>NUCLEOTIDE SEQUENCE [LARGE SCALE GENOMIC DNA]</scope>
    <source>
        <strain evidence="8">Y27499</strain>
    </source>
</reference>
<gene>
    <name evidence="7" type="ORF">RI543_003478</name>
</gene>
<comment type="subcellular location">
    <subcellularLocation>
        <location evidence="1">Membrane</location>
        <topology evidence="1">Multi-pass membrane protein</topology>
    </subcellularLocation>
</comment>
<dbReference type="Proteomes" id="UP001306508">
    <property type="component" value="Unassembled WGS sequence"/>
</dbReference>
<accession>A0AAN7W299</accession>
<feature type="region of interest" description="Disordered" evidence="5">
    <location>
        <begin position="178"/>
        <end position="217"/>
    </location>
</feature>
<keyword evidence="4 6" id="KW-0472">Membrane</keyword>
<proteinExistence type="predicted"/>
<evidence type="ECO:0000256" key="5">
    <source>
        <dbReference type="SAM" id="MobiDB-lite"/>
    </source>
</evidence>
<sequence>MIMFMQEIPRWLIFSLISSILCISGALCVPLMSTIFNSNIHGRSSNNTKLVNYGLSLSAGSMLTTSLYMMLPKMNKNNRTGVFWGVLTGVCISLLLNYIVHVYASESLVHCAHGDGQEEEHGHGGTHSGIHDHDHTHYHGHNYKHEHEDEHPSTNRNNNNGDNLAHQVNVNYEIQYREDYPNGEGNSNDTNSHTESDPLLPNTNDGVKENNDNQNINFNNKNGTVTLSKKKFITIGKSLIDLFTKNNKKSIGDCCPLGECTPTLETSDLPCSKIAMMSSNNIIPTISNKSNNNNCHSHNLDHVSSNNLDSLTKTQQGLACVENVIGYDLENLSLYRKNFYSANSDKDESNISYHNHDTNSSSSSNGENHYGSTSESISSTHDSNSIDSHEELNNHLLPNSHHHQHNHTPMTNSSNNFNAFDLENHISQIESYPHSGYVIRHHSLQTSHIHHHHIETPFSKLLSIGMQTCIVLTLHKFPEGFIIFYTNKDDTPDSLGFSIFLSLTIHNFVEGFAMTLPLYAIFETKWLAVLITAILGGGSQPMGALLGYLIFGHKTEANENELQMDFFLSVTAGFLLFIGLQMFQTGVGFSDAHHHHQGEGNEEIKNNHSSGTTCLKWCCAGVLLIIASQVFE</sequence>
<dbReference type="InterPro" id="IPR003689">
    <property type="entry name" value="ZIP"/>
</dbReference>
<keyword evidence="3 6" id="KW-1133">Transmembrane helix</keyword>
<evidence type="ECO:0000256" key="3">
    <source>
        <dbReference type="ARBA" id="ARBA00022989"/>
    </source>
</evidence>
<feature type="transmembrane region" description="Helical" evidence="6">
    <location>
        <begin position="566"/>
        <end position="583"/>
    </location>
</feature>
<feature type="transmembrane region" description="Helical" evidence="6">
    <location>
        <begin position="83"/>
        <end position="104"/>
    </location>
</feature>
<dbReference type="PANTHER" id="PTHR11040">
    <property type="entry name" value="ZINC/IRON TRANSPORTER"/>
    <property type="match status" value="1"/>
</dbReference>
<feature type="compositionally biased region" description="Basic and acidic residues" evidence="5">
    <location>
        <begin position="115"/>
        <end position="153"/>
    </location>
</feature>
<feature type="transmembrane region" description="Helical" evidence="6">
    <location>
        <begin position="52"/>
        <end position="71"/>
    </location>
</feature>
<dbReference type="GO" id="GO:0005385">
    <property type="term" value="F:zinc ion transmembrane transporter activity"/>
    <property type="evidence" value="ECO:0007669"/>
    <property type="project" value="TreeGrafter"/>
</dbReference>
<keyword evidence="2 6" id="KW-0812">Transmembrane</keyword>
<dbReference type="GO" id="GO:0016020">
    <property type="term" value="C:membrane"/>
    <property type="evidence" value="ECO:0007669"/>
    <property type="project" value="UniProtKB-SubCell"/>
</dbReference>
<dbReference type="PANTHER" id="PTHR11040:SF210">
    <property type="entry name" value="ZINC-REGULATED TRANSPORTER 3"/>
    <property type="match status" value="1"/>
</dbReference>
<dbReference type="EMBL" id="JAWIZZ010000047">
    <property type="protein sequence ID" value="KAK5779586.1"/>
    <property type="molecule type" value="Genomic_DNA"/>
</dbReference>
<name>A0AAN7W299_9SACH</name>
<dbReference type="AlphaFoldDB" id="A0AAN7W299"/>
<evidence type="ECO:0000313" key="7">
    <source>
        <dbReference type="EMBL" id="KAK5779586.1"/>
    </source>
</evidence>